<dbReference type="InterPro" id="IPR010451">
    <property type="entry name" value="Acetoacetate_decarboxylase"/>
</dbReference>
<organism evidence="2 3">
    <name type="scientific">Magnetospirillum moscoviense</name>
    <dbReference type="NCBI Taxonomy" id="1437059"/>
    <lineage>
        <taxon>Bacteria</taxon>
        <taxon>Pseudomonadati</taxon>
        <taxon>Pseudomonadota</taxon>
        <taxon>Alphaproteobacteria</taxon>
        <taxon>Rhodospirillales</taxon>
        <taxon>Rhodospirillaceae</taxon>
        <taxon>Magnetospirillum</taxon>
    </lineage>
</organism>
<dbReference type="InterPro" id="IPR023375">
    <property type="entry name" value="ADC_dom_sf"/>
</dbReference>
<gene>
    <name evidence="2" type="ORF">A6A05_09675</name>
</gene>
<protein>
    <submittedName>
        <fullName evidence="2">Acetoacetate decarboxylase</fullName>
    </submittedName>
</protein>
<comment type="caution">
    <text evidence="2">The sequence shown here is derived from an EMBL/GenBank/DDBJ whole genome shotgun (WGS) entry which is preliminary data.</text>
</comment>
<evidence type="ECO:0000313" key="2">
    <source>
        <dbReference type="EMBL" id="OAN53209.1"/>
    </source>
</evidence>
<dbReference type="AlphaFoldDB" id="A0A178MVX4"/>
<dbReference type="Proteomes" id="UP000078543">
    <property type="component" value="Unassembled WGS sequence"/>
</dbReference>
<keyword evidence="3" id="KW-1185">Reference proteome</keyword>
<name>A0A178MVX4_9PROT</name>
<dbReference type="SUPFAM" id="SSF160104">
    <property type="entry name" value="Acetoacetate decarboxylase-like"/>
    <property type="match status" value="1"/>
</dbReference>
<dbReference type="STRING" id="1437059.A6A05_09675"/>
<accession>A0A178MVX4</accession>
<sequence length="277" mass="29905">MISARNHRAPINERSRPVPQGFTPPYSPTGRSSLVPPPPWHYAGQILSLAFAVDKAAAENFLPTGFGTATGRAVAHCCEWQSTTDGWELLDPAYAQYREFFILLEAMRDGQPALYCPFIYVDQDISMARGWLQGWPKKLGSVWMTRPYDLDHIAAAPRRAGTRLGATLAVKDRRLMEARITLDGSEGARLGFLATPTFGLIASPTIVGQPDPGKPQLARALVENFTAGTFHGGTAELTFLASPRDELADLAPQGPAVASLANVAFSITGAVKADMPE</sequence>
<dbReference type="GO" id="GO:0016829">
    <property type="term" value="F:lyase activity"/>
    <property type="evidence" value="ECO:0007669"/>
    <property type="project" value="InterPro"/>
</dbReference>
<reference evidence="2 3" key="1">
    <citation type="submission" date="2016-04" db="EMBL/GenBank/DDBJ databases">
        <title>Draft genome sequence of freshwater magnetotactic bacteria Magnetospirillum marisnigri SP-1 and Magnetospirillum moscoviense BB-1.</title>
        <authorList>
            <person name="Koziaeva V."/>
            <person name="Dziuba M.V."/>
            <person name="Ivanov T.M."/>
            <person name="Kuznetsov B."/>
            <person name="Grouzdev D.S."/>
        </authorList>
    </citation>
    <scope>NUCLEOTIDE SEQUENCE [LARGE SCALE GENOMIC DNA]</scope>
    <source>
        <strain evidence="2 3">BB-1</strain>
    </source>
</reference>
<feature type="region of interest" description="Disordered" evidence="1">
    <location>
        <begin position="1"/>
        <end position="31"/>
    </location>
</feature>
<evidence type="ECO:0000256" key="1">
    <source>
        <dbReference type="SAM" id="MobiDB-lite"/>
    </source>
</evidence>
<dbReference type="Pfam" id="PF06314">
    <property type="entry name" value="ADC"/>
    <property type="match status" value="1"/>
</dbReference>
<dbReference type="Gene3D" id="2.40.400.10">
    <property type="entry name" value="Acetoacetate decarboxylase-like"/>
    <property type="match status" value="1"/>
</dbReference>
<evidence type="ECO:0000313" key="3">
    <source>
        <dbReference type="Proteomes" id="UP000078543"/>
    </source>
</evidence>
<dbReference type="EMBL" id="LWQU01000125">
    <property type="protein sequence ID" value="OAN53209.1"/>
    <property type="molecule type" value="Genomic_DNA"/>
</dbReference>
<proteinExistence type="predicted"/>